<comment type="caution">
    <text evidence="2">The sequence shown here is derived from an EMBL/GenBank/DDBJ whole genome shotgun (WGS) entry which is preliminary data.</text>
</comment>
<feature type="transmembrane region" description="Helical" evidence="1">
    <location>
        <begin position="117"/>
        <end position="136"/>
    </location>
</feature>
<keyword evidence="1" id="KW-1133">Transmembrane helix</keyword>
<keyword evidence="3" id="KW-1185">Reference proteome</keyword>
<evidence type="ECO:0000256" key="1">
    <source>
        <dbReference type="SAM" id="Phobius"/>
    </source>
</evidence>
<evidence type="ECO:0000313" key="3">
    <source>
        <dbReference type="Proteomes" id="UP000070366"/>
    </source>
</evidence>
<dbReference type="PATRIC" id="fig|626937.4.peg.1509"/>
<evidence type="ECO:0008006" key="4">
    <source>
        <dbReference type="Google" id="ProtNLM"/>
    </source>
</evidence>
<keyword evidence="1" id="KW-0472">Membrane</keyword>
<protein>
    <recommendedName>
        <fullName evidence="4">QueT transporter</fullName>
    </recommendedName>
</protein>
<accession>A0A136Q4M6</accession>
<dbReference type="Pfam" id="PF06177">
    <property type="entry name" value="QueT"/>
    <property type="match status" value="1"/>
</dbReference>
<dbReference type="InterPro" id="IPR010387">
    <property type="entry name" value="QueT"/>
</dbReference>
<feature type="transmembrane region" description="Helical" evidence="1">
    <location>
        <begin position="58"/>
        <end position="77"/>
    </location>
</feature>
<dbReference type="STRING" id="626937.HMPREF3293_01524"/>
<evidence type="ECO:0000313" key="2">
    <source>
        <dbReference type="EMBL" id="KXK65600.1"/>
    </source>
</evidence>
<reference evidence="2 3" key="1">
    <citation type="submission" date="2016-02" db="EMBL/GenBank/DDBJ databases">
        <authorList>
            <person name="Wen L."/>
            <person name="He K."/>
            <person name="Yang H."/>
        </authorList>
    </citation>
    <scope>NUCLEOTIDE SEQUENCE [LARGE SCALE GENOMIC DNA]</scope>
    <source>
        <strain evidence="2 3">DSM 22607</strain>
    </source>
</reference>
<feature type="transmembrane region" description="Helical" evidence="1">
    <location>
        <begin position="148"/>
        <end position="172"/>
    </location>
</feature>
<proteinExistence type="predicted"/>
<feature type="transmembrane region" description="Helical" evidence="1">
    <location>
        <begin position="89"/>
        <end position="111"/>
    </location>
</feature>
<gene>
    <name evidence="2" type="ORF">HMPREF3293_01524</name>
</gene>
<dbReference type="PANTHER" id="PTHR40044">
    <property type="entry name" value="INTEGRAL MEMBRANE PROTEIN-RELATED"/>
    <property type="match status" value="1"/>
</dbReference>
<dbReference type="PANTHER" id="PTHR40044:SF1">
    <property type="entry name" value="INTEGRAL MEMBRANE PROTEIN"/>
    <property type="match status" value="1"/>
</dbReference>
<keyword evidence="1" id="KW-0812">Transmembrane</keyword>
<organism evidence="2 3">
    <name type="scientific">Christensenella minuta</name>
    <dbReference type="NCBI Taxonomy" id="626937"/>
    <lineage>
        <taxon>Bacteria</taxon>
        <taxon>Bacillati</taxon>
        <taxon>Bacillota</taxon>
        <taxon>Clostridia</taxon>
        <taxon>Christensenellales</taxon>
        <taxon>Christensenellaceae</taxon>
        <taxon>Christensenella</taxon>
    </lineage>
</organism>
<feature type="transmembrane region" description="Helical" evidence="1">
    <location>
        <begin position="178"/>
        <end position="196"/>
    </location>
</feature>
<dbReference type="AlphaFoldDB" id="A0A136Q4M6"/>
<dbReference type="Proteomes" id="UP000070366">
    <property type="component" value="Unassembled WGS sequence"/>
</dbReference>
<dbReference type="EMBL" id="LSZW01000060">
    <property type="protein sequence ID" value="KXK65600.1"/>
    <property type="molecule type" value="Genomic_DNA"/>
</dbReference>
<sequence length="207" mass="22804">MVVPRFLLAMLLSSLYRAARCCQSEPGYAILYCKLFLVEGCKGIMENPSKTRFICETAAIAAIYAVLTLLFAPFGFLQFQVRISEAMCILPFFTPAAVPGLFIGCLIANIFGSGTLGLMDIVVGSLASLLAAFVTWKIRGKSKWLLPLPSVIANAFLVSWTLNVMLGLPYWLNVATVGIGQAIACYGIGMPLWFLLNRYRRNVFQRI</sequence>
<name>A0A136Q4M6_9FIRM</name>